<dbReference type="PANTHER" id="PTHR30419">
    <property type="entry name" value="HTH-TYPE TRANSCRIPTIONAL REGULATOR YBHD"/>
    <property type="match status" value="1"/>
</dbReference>
<dbReference type="FunFam" id="1.10.10.10:FF:000001">
    <property type="entry name" value="LysR family transcriptional regulator"/>
    <property type="match status" value="1"/>
</dbReference>
<dbReference type="GO" id="GO:0003700">
    <property type="term" value="F:DNA-binding transcription factor activity"/>
    <property type="evidence" value="ECO:0007669"/>
    <property type="project" value="InterPro"/>
</dbReference>
<dbReference type="GO" id="GO:0005829">
    <property type="term" value="C:cytosol"/>
    <property type="evidence" value="ECO:0007669"/>
    <property type="project" value="TreeGrafter"/>
</dbReference>
<evidence type="ECO:0000256" key="2">
    <source>
        <dbReference type="ARBA" id="ARBA00023015"/>
    </source>
</evidence>
<comment type="similarity">
    <text evidence="1">Belongs to the LysR transcriptional regulatory family.</text>
</comment>
<evidence type="ECO:0000313" key="6">
    <source>
        <dbReference type="EMBL" id="NDY90346.1"/>
    </source>
</evidence>
<keyword evidence="7" id="KW-1185">Reference proteome</keyword>
<dbReference type="InterPro" id="IPR000847">
    <property type="entry name" value="LysR_HTH_N"/>
</dbReference>
<keyword evidence="4" id="KW-0804">Transcription</keyword>
<dbReference type="SUPFAM" id="SSF46785">
    <property type="entry name" value="Winged helix' DNA-binding domain"/>
    <property type="match status" value="1"/>
</dbReference>
<evidence type="ECO:0000256" key="3">
    <source>
        <dbReference type="ARBA" id="ARBA00023125"/>
    </source>
</evidence>
<dbReference type="Pfam" id="PF00126">
    <property type="entry name" value="HTH_1"/>
    <property type="match status" value="1"/>
</dbReference>
<comment type="caution">
    <text evidence="6">The sequence shown here is derived from an EMBL/GenBank/DDBJ whole genome shotgun (WGS) entry which is preliminary data.</text>
</comment>
<dbReference type="Proteomes" id="UP000484255">
    <property type="component" value="Unassembled WGS sequence"/>
</dbReference>
<dbReference type="SUPFAM" id="SSF53850">
    <property type="entry name" value="Periplasmic binding protein-like II"/>
    <property type="match status" value="1"/>
</dbReference>
<reference evidence="6 7" key="1">
    <citation type="submission" date="2020-02" db="EMBL/GenBank/DDBJ databases">
        <title>Ideonella bacterium strain TBM-1.</title>
        <authorList>
            <person name="Chen W.-M."/>
        </authorList>
    </citation>
    <scope>NUCLEOTIDE SEQUENCE [LARGE SCALE GENOMIC DNA]</scope>
    <source>
        <strain evidence="6 7">TBM-1</strain>
    </source>
</reference>
<evidence type="ECO:0000256" key="1">
    <source>
        <dbReference type="ARBA" id="ARBA00009437"/>
    </source>
</evidence>
<dbReference type="EMBL" id="JAAGOH010000003">
    <property type="protein sequence ID" value="NDY90346.1"/>
    <property type="molecule type" value="Genomic_DNA"/>
</dbReference>
<proteinExistence type="inferred from homology"/>
<dbReference type="InterPro" id="IPR005119">
    <property type="entry name" value="LysR_subst-bd"/>
</dbReference>
<keyword evidence="2" id="KW-0805">Transcription regulation</keyword>
<dbReference type="InterPro" id="IPR036388">
    <property type="entry name" value="WH-like_DNA-bd_sf"/>
</dbReference>
<feature type="domain" description="HTH lysR-type" evidence="5">
    <location>
        <begin position="1"/>
        <end position="58"/>
    </location>
</feature>
<sequence>MKLDQLQAVTAIVEQGSLRAAARRLGLPQPALTRSVRALERELGVELFLRQTTGMVLTEAGERFHRRASVIVHEARRAQEELALDAQQAKGSVSVALSIAAHVGMLPQALGPFRQRYPQVQLQITEGLLPDVEAGLRDGRIDFYLGAAPAQPPAGGLLMRHLADNRRAVMCRRGHPLAGATGLAELAGAEWATTAVDYNAEADLTRLFTQHGLPVPRVMLRARSAMTLIVALAHTDLLAMLPVQWGNYPVTRDALQVIPVAEALPAPPLVMIRRPDLPLTPAAECLADVLCRYLPAGG</sequence>
<dbReference type="GO" id="GO:0003677">
    <property type="term" value="F:DNA binding"/>
    <property type="evidence" value="ECO:0007669"/>
    <property type="project" value="UniProtKB-KW"/>
</dbReference>
<dbReference type="RefSeq" id="WP_163456201.1">
    <property type="nucleotide sequence ID" value="NZ_JAAGOH010000003.1"/>
</dbReference>
<evidence type="ECO:0000259" key="5">
    <source>
        <dbReference type="PROSITE" id="PS50931"/>
    </source>
</evidence>
<evidence type="ECO:0000313" key="7">
    <source>
        <dbReference type="Proteomes" id="UP000484255"/>
    </source>
</evidence>
<dbReference type="AlphaFoldDB" id="A0A7C9TKI5"/>
<accession>A0A7C9TKI5</accession>
<dbReference type="PANTHER" id="PTHR30419:SF30">
    <property type="entry name" value="LYSR FAMILY TRANSCRIPTIONAL REGULATOR"/>
    <property type="match status" value="1"/>
</dbReference>
<organism evidence="6 7">
    <name type="scientific">Ideonella livida</name>
    <dbReference type="NCBI Taxonomy" id="2707176"/>
    <lineage>
        <taxon>Bacteria</taxon>
        <taxon>Pseudomonadati</taxon>
        <taxon>Pseudomonadota</taxon>
        <taxon>Betaproteobacteria</taxon>
        <taxon>Burkholderiales</taxon>
        <taxon>Sphaerotilaceae</taxon>
        <taxon>Ideonella</taxon>
    </lineage>
</organism>
<protein>
    <submittedName>
        <fullName evidence="6">LysR family transcriptional regulator</fullName>
    </submittedName>
</protein>
<keyword evidence="3" id="KW-0238">DNA-binding</keyword>
<dbReference type="Pfam" id="PF03466">
    <property type="entry name" value="LysR_substrate"/>
    <property type="match status" value="1"/>
</dbReference>
<dbReference type="InterPro" id="IPR050950">
    <property type="entry name" value="HTH-type_LysR_regulators"/>
</dbReference>
<dbReference type="InterPro" id="IPR036390">
    <property type="entry name" value="WH_DNA-bd_sf"/>
</dbReference>
<dbReference type="Gene3D" id="1.10.10.10">
    <property type="entry name" value="Winged helix-like DNA-binding domain superfamily/Winged helix DNA-binding domain"/>
    <property type="match status" value="1"/>
</dbReference>
<dbReference type="PRINTS" id="PR00039">
    <property type="entry name" value="HTHLYSR"/>
</dbReference>
<gene>
    <name evidence="6" type="ORF">G3A44_03950</name>
</gene>
<dbReference type="Gene3D" id="3.40.190.10">
    <property type="entry name" value="Periplasmic binding protein-like II"/>
    <property type="match status" value="2"/>
</dbReference>
<name>A0A7C9TKI5_9BURK</name>
<dbReference type="PROSITE" id="PS50931">
    <property type="entry name" value="HTH_LYSR"/>
    <property type="match status" value="1"/>
</dbReference>
<evidence type="ECO:0000256" key="4">
    <source>
        <dbReference type="ARBA" id="ARBA00023163"/>
    </source>
</evidence>